<proteinExistence type="predicted"/>
<dbReference type="EMBL" id="VWNE01000002">
    <property type="protein sequence ID" value="KAA8486335.1"/>
    <property type="molecule type" value="Genomic_DNA"/>
</dbReference>
<dbReference type="Proteomes" id="UP000322918">
    <property type="component" value="Unassembled WGS sequence"/>
</dbReference>
<reference evidence="1 2" key="1">
    <citation type="submission" date="2019-09" db="EMBL/GenBank/DDBJ databases">
        <title>Pararcticibacter amylolyticus gen. nov., sp. nov., isolated from a rottenly hemp rope, and reclassification of Pedobacter tournemirensis as Pararcticibacter tournemirensis comb. nov.</title>
        <authorList>
            <person name="Cai Y."/>
        </authorList>
    </citation>
    <scope>NUCLEOTIDE SEQUENCE [LARGE SCALE GENOMIC DNA]</scope>
    <source>
        <strain evidence="1 2">TF5-37.2-LB10</strain>
    </source>
</reference>
<dbReference type="AlphaFoldDB" id="A0A5M9HIP8"/>
<gene>
    <name evidence="1" type="ORF">F1649_01780</name>
</gene>
<comment type="caution">
    <text evidence="1">The sequence shown here is derived from an EMBL/GenBank/DDBJ whole genome shotgun (WGS) entry which is preliminary data.</text>
</comment>
<sequence length="68" mass="7377">MQILTFASDPLQKGFGVVGTHLATMLCLPPVLLRQKPKKHGSEWLSVPKIAKPGYELGSIVDKLGTFS</sequence>
<organism evidence="1 2">
    <name type="scientific">Arcticibacter tournemirensis</name>
    <dbReference type="NCBI Taxonomy" id="699437"/>
    <lineage>
        <taxon>Bacteria</taxon>
        <taxon>Pseudomonadati</taxon>
        <taxon>Bacteroidota</taxon>
        <taxon>Sphingobacteriia</taxon>
        <taxon>Sphingobacteriales</taxon>
        <taxon>Sphingobacteriaceae</taxon>
        <taxon>Arcticibacter</taxon>
    </lineage>
</organism>
<evidence type="ECO:0000313" key="2">
    <source>
        <dbReference type="Proteomes" id="UP000322918"/>
    </source>
</evidence>
<name>A0A5M9HIP8_9SPHI</name>
<accession>A0A5M9HIP8</accession>
<protein>
    <submittedName>
        <fullName evidence="1">Uncharacterized protein</fullName>
    </submittedName>
</protein>
<keyword evidence="2" id="KW-1185">Reference proteome</keyword>
<evidence type="ECO:0000313" key="1">
    <source>
        <dbReference type="EMBL" id="KAA8486335.1"/>
    </source>
</evidence>
<dbReference type="RefSeq" id="WP_141816136.1">
    <property type="nucleotide sequence ID" value="NZ_VFPL01000001.1"/>
</dbReference>